<evidence type="ECO:0000256" key="7">
    <source>
        <dbReference type="SAM" id="MobiDB-lite"/>
    </source>
</evidence>
<reference evidence="11 12" key="1">
    <citation type="submission" date="2017-12" db="EMBL/GenBank/DDBJ databases">
        <title>Phylogenetic diversity of female urinary microbiome.</title>
        <authorList>
            <person name="Thomas-White K."/>
            <person name="Wolfe A.J."/>
        </authorList>
    </citation>
    <scope>NUCLEOTIDE SEQUENCE [LARGE SCALE GENOMIC DNA]</scope>
    <source>
        <strain evidence="11 12">UMB0064</strain>
    </source>
</reference>
<evidence type="ECO:0000256" key="2">
    <source>
        <dbReference type="ARBA" id="ARBA00022475"/>
    </source>
</evidence>
<keyword evidence="5 8" id="KW-0472">Membrane</keyword>
<feature type="transmembrane region" description="Helical" evidence="8">
    <location>
        <begin position="483"/>
        <end position="516"/>
    </location>
</feature>
<feature type="compositionally biased region" description="Polar residues" evidence="7">
    <location>
        <begin position="83"/>
        <end position="92"/>
    </location>
</feature>
<feature type="domain" description="ABC3 transporter permease C-terminal" evidence="9">
    <location>
        <begin position="310"/>
        <end position="430"/>
    </location>
</feature>
<dbReference type="PANTHER" id="PTHR30572:SF4">
    <property type="entry name" value="ABC TRANSPORTER PERMEASE YTRF"/>
    <property type="match status" value="1"/>
</dbReference>
<comment type="caution">
    <text evidence="11">The sequence shown here is derived from an EMBL/GenBank/DDBJ whole genome shotgun (WGS) entry which is preliminary data.</text>
</comment>
<feature type="transmembrane region" description="Helical" evidence="8">
    <location>
        <begin position="361"/>
        <end position="383"/>
    </location>
</feature>
<dbReference type="GO" id="GO:0005886">
    <property type="term" value="C:plasma membrane"/>
    <property type="evidence" value="ECO:0007669"/>
    <property type="project" value="UniProtKB-SubCell"/>
</dbReference>
<evidence type="ECO:0000256" key="4">
    <source>
        <dbReference type="ARBA" id="ARBA00022989"/>
    </source>
</evidence>
<keyword evidence="2" id="KW-1003">Cell membrane</keyword>
<feature type="domain" description="ABC3 transporter permease C-terminal" evidence="9">
    <location>
        <begin position="757"/>
        <end position="877"/>
    </location>
</feature>
<proteinExistence type="inferred from homology"/>
<dbReference type="InterPro" id="IPR050250">
    <property type="entry name" value="Macrolide_Exporter_MacB"/>
</dbReference>
<dbReference type="EMBL" id="PKGU01000002">
    <property type="protein sequence ID" value="PKZ15602.1"/>
    <property type="molecule type" value="Genomic_DNA"/>
</dbReference>
<dbReference type="InterPro" id="IPR003838">
    <property type="entry name" value="ABC3_permease_C"/>
</dbReference>
<dbReference type="Pfam" id="PF02687">
    <property type="entry name" value="FtsX"/>
    <property type="match status" value="2"/>
</dbReference>
<protein>
    <submittedName>
        <fullName evidence="11">ABC transporter permease</fullName>
    </submittedName>
</protein>
<dbReference type="RefSeq" id="WP_021618182.1">
    <property type="nucleotide sequence ID" value="NZ_PKGU01000002.1"/>
</dbReference>
<dbReference type="AlphaFoldDB" id="A0A2I1M631"/>
<accession>A0A2I1M631</accession>
<feature type="transmembrane region" description="Helical" evidence="8">
    <location>
        <begin position="20"/>
        <end position="44"/>
    </location>
</feature>
<evidence type="ECO:0000259" key="10">
    <source>
        <dbReference type="Pfam" id="PF12704"/>
    </source>
</evidence>
<evidence type="ECO:0000256" key="1">
    <source>
        <dbReference type="ARBA" id="ARBA00004651"/>
    </source>
</evidence>
<keyword evidence="3 8" id="KW-0812">Transmembrane</keyword>
<feature type="region of interest" description="Disordered" evidence="7">
    <location>
        <begin position="70"/>
        <end position="92"/>
    </location>
</feature>
<feature type="transmembrane region" description="Helical" evidence="8">
    <location>
        <begin position="403"/>
        <end position="422"/>
    </location>
</feature>
<evidence type="ECO:0000313" key="12">
    <source>
        <dbReference type="Proteomes" id="UP000242263"/>
    </source>
</evidence>
<comment type="subcellular location">
    <subcellularLocation>
        <location evidence="1">Cell membrane</location>
        <topology evidence="1">Multi-pass membrane protein</topology>
    </subcellularLocation>
</comment>
<feature type="transmembrane region" description="Helical" evidence="8">
    <location>
        <begin position="750"/>
        <end position="779"/>
    </location>
</feature>
<feature type="compositionally biased region" description="Acidic residues" evidence="7">
    <location>
        <begin position="70"/>
        <end position="79"/>
    </location>
</feature>
<evidence type="ECO:0000313" key="11">
    <source>
        <dbReference type="EMBL" id="PKZ15602.1"/>
    </source>
</evidence>
<keyword evidence="4 8" id="KW-1133">Transmembrane helix</keyword>
<dbReference type="Pfam" id="PF12704">
    <property type="entry name" value="MacB_PCD"/>
    <property type="match status" value="1"/>
</dbReference>
<dbReference type="Proteomes" id="UP000242263">
    <property type="component" value="Unassembled WGS sequence"/>
</dbReference>
<evidence type="ECO:0000256" key="8">
    <source>
        <dbReference type="SAM" id="Phobius"/>
    </source>
</evidence>
<feature type="transmembrane region" description="Helical" evidence="8">
    <location>
        <begin position="451"/>
        <end position="471"/>
    </location>
</feature>
<evidence type="ECO:0000256" key="6">
    <source>
        <dbReference type="ARBA" id="ARBA00038076"/>
    </source>
</evidence>
<feature type="transmembrane region" description="Helical" evidence="8">
    <location>
        <begin position="536"/>
        <end position="559"/>
    </location>
</feature>
<feature type="transmembrane region" description="Helical" evidence="8">
    <location>
        <begin position="850"/>
        <end position="867"/>
    </location>
</feature>
<name>A0A2I1M631_9BIFI</name>
<comment type="similarity">
    <text evidence="6">Belongs to the ABC-4 integral membrane protein family.</text>
</comment>
<feature type="transmembrane region" description="Helical" evidence="8">
    <location>
        <begin position="800"/>
        <end position="830"/>
    </location>
</feature>
<dbReference type="PANTHER" id="PTHR30572">
    <property type="entry name" value="MEMBRANE COMPONENT OF TRANSPORTER-RELATED"/>
    <property type="match status" value="1"/>
</dbReference>
<gene>
    <name evidence="11" type="ORF">CYJ32_04385</name>
</gene>
<sequence length="884" mass="93899">MASAINKLIGANVRRHASRYISTAIAVTIASTFVVLALTLVGGMSHQYTATYENSTRGTAVIVGKEYIDTEDESSEESDSSSLQNLANQASTNDESRLLDALRSVSGVKQVVPTTASVQDRGSYLLLKGSINTEVAHGDKTVLRTMSYTQQAPLATEQYASGHAPSSDKEIAIDSEAASYFNVKVGDMVSVRSAGTQDAHDLKVSGITVSSKFDTNTVFVTLQGAEAVGGYSMTDSYKLVPDDSALQSPQSSVQAQKELTANVKNALKSVNADAKKAGIEYVAYESQQFVDSGKKAQLNSATYMTSMALLFPLLAAFVASIIVGTTFRVIALQRRRELALLRAVGAQAKQVRTLLFRETSIAGMVSSLIGVTVGSLVGLVLQVQLGVAASYAESLTILPWKGILVTWIVASVLTTLIGIAPARDASKVSPLDALSPVQSVQETKRSHRVRLIIGAVILAASIAGIVYGLRMPHEEENEIYMRFGIVVLATFICWIAAMMIFSVVLPYLIHAVGALVRTPVGRLARGNVVRNPGRTASTGVAVIIGVVLMSTISVGVASVQSTLDSMLSIEYPIDITATSLKGTLTRKEIKDLSSYKHARKTALVTGAKATVNNKADDIVQVLGYPDMKDIARSSMPEIASGTVHVNPDEGYDTAKPMTLCFMPTTGDNTSASCKDYTVVKDKTVSMGSARLTAEDLKSSVPDAPIVSVIMRVEDGTKFDEIISFMNKKSSDVSVSGGYIMRAIYMQMLNVIVMVFMVLLGVSLVISLVGVANTLGLSVAERKHENGLLRALGLSRGQMRRLLVLESFLTSAVSTAVGIGLGITFGIIGMYTLPFNGLSGGVKIALPYDQLGGLFAVIVLASMLAAWLPGRQAAKVSPVEALAEE</sequence>
<feature type="domain" description="MacB-like periplasmic core" evidence="10">
    <location>
        <begin position="23"/>
        <end position="229"/>
    </location>
</feature>
<evidence type="ECO:0000256" key="3">
    <source>
        <dbReference type="ARBA" id="ARBA00022692"/>
    </source>
</evidence>
<feature type="transmembrane region" description="Helical" evidence="8">
    <location>
        <begin position="309"/>
        <end position="332"/>
    </location>
</feature>
<dbReference type="GO" id="GO:0022857">
    <property type="term" value="F:transmembrane transporter activity"/>
    <property type="evidence" value="ECO:0007669"/>
    <property type="project" value="TreeGrafter"/>
</dbReference>
<organism evidence="11 12">
    <name type="scientific">Alloscardovia omnicolens</name>
    <dbReference type="NCBI Taxonomy" id="419015"/>
    <lineage>
        <taxon>Bacteria</taxon>
        <taxon>Bacillati</taxon>
        <taxon>Actinomycetota</taxon>
        <taxon>Actinomycetes</taxon>
        <taxon>Bifidobacteriales</taxon>
        <taxon>Bifidobacteriaceae</taxon>
        <taxon>Alloscardovia</taxon>
    </lineage>
</organism>
<dbReference type="InterPro" id="IPR025857">
    <property type="entry name" value="MacB_PCD"/>
</dbReference>
<evidence type="ECO:0000259" key="9">
    <source>
        <dbReference type="Pfam" id="PF02687"/>
    </source>
</evidence>
<evidence type="ECO:0000256" key="5">
    <source>
        <dbReference type="ARBA" id="ARBA00023136"/>
    </source>
</evidence>